<evidence type="ECO:0000256" key="3">
    <source>
        <dbReference type="ARBA" id="ARBA00023163"/>
    </source>
</evidence>
<evidence type="ECO:0000259" key="4">
    <source>
        <dbReference type="PROSITE" id="PS50995"/>
    </source>
</evidence>
<reference evidence="5 6" key="1">
    <citation type="submission" date="2018-07" db="EMBL/GenBank/DDBJ databases">
        <title>Genomic Encyclopedia of Type Strains, Phase IV (KMG-IV): sequencing the most valuable type-strain genomes for metagenomic binning, comparative biology and taxonomic classification.</title>
        <authorList>
            <person name="Goeker M."/>
        </authorList>
    </citation>
    <scope>NUCLEOTIDE SEQUENCE [LARGE SCALE GENOMIC DNA]</scope>
    <source>
        <strain evidence="5 6">DSM 44952</strain>
    </source>
</reference>
<dbReference type="GO" id="GO:0003700">
    <property type="term" value="F:DNA-binding transcription factor activity"/>
    <property type="evidence" value="ECO:0007669"/>
    <property type="project" value="InterPro"/>
</dbReference>
<keyword evidence="3" id="KW-0804">Transcription</keyword>
<evidence type="ECO:0000256" key="1">
    <source>
        <dbReference type="ARBA" id="ARBA00023015"/>
    </source>
</evidence>
<dbReference type="STRING" id="1210089.GCA_001613165_05463"/>
<dbReference type="OrthoDB" id="4323829at2"/>
<sequence length="171" mass="18272">MHTERVSNLLGAVALAVSDKMIRQVTAATRLSPSASASLVVLRESGPIGVTELGRRVGLTQSAATRTLDSLEGAGLVQRTRTGRDRAIALTGTGRRKAAGVLRARDEWLGALTAALDEDERRSLDLILGKILTRVYDDVPAADLLCRLCDRQACTHDLVCPVGQAERDRSG</sequence>
<dbReference type="InterPro" id="IPR000835">
    <property type="entry name" value="HTH_MarR-typ"/>
</dbReference>
<dbReference type="AlphaFoldDB" id="A0A370GXN3"/>
<dbReference type="SMART" id="SM00347">
    <property type="entry name" value="HTH_MARR"/>
    <property type="match status" value="1"/>
</dbReference>
<keyword evidence="1" id="KW-0805">Transcription regulation</keyword>
<gene>
    <name evidence="5" type="ORF">DFR68_108183</name>
</gene>
<dbReference type="CDD" id="cd00090">
    <property type="entry name" value="HTH_ARSR"/>
    <property type="match status" value="1"/>
</dbReference>
<proteinExistence type="predicted"/>
<evidence type="ECO:0000256" key="2">
    <source>
        <dbReference type="ARBA" id="ARBA00023125"/>
    </source>
</evidence>
<dbReference type="SUPFAM" id="SSF46785">
    <property type="entry name" value="Winged helix' DNA-binding domain"/>
    <property type="match status" value="1"/>
</dbReference>
<keyword evidence="2" id="KW-0238">DNA-binding</keyword>
<dbReference type="Proteomes" id="UP000255355">
    <property type="component" value="Unassembled WGS sequence"/>
</dbReference>
<dbReference type="PANTHER" id="PTHR42756">
    <property type="entry name" value="TRANSCRIPTIONAL REGULATOR, MARR"/>
    <property type="match status" value="1"/>
</dbReference>
<dbReference type="Pfam" id="PF01047">
    <property type="entry name" value="MarR"/>
    <property type="match status" value="1"/>
</dbReference>
<name>A0A370GXN3_9NOCA</name>
<protein>
    <submittedName>
        <fullName evidence="5">MarR family transcriptional regulator</fullName>
    </submittedName>
</protein>
<dbReference type="Gene3D" id="1.10.10.10">
    <property type="entry name" value="Winged helix-like DNA-binding domain superfamily/Winged helix DNA-binding domain"/>
    <property type="match status" value="1"/>
</dbReference>
<evidence type="ECO:0000313" key="6">
    <source>
        <dbReference type="Proteomes" id="UP000255355"/>
    </source>
</evidence>
<dbReference type="PROSITE" id="PS50995">
    <property type="entry name" value="HTH_MARR_2"/>
    <property type="match status" value="1"/>
</dbReference>
<comment type="caution">
    <text evidence="5">The sequence shown here is derived from an EMBL/GenBank/DDBJ whole genome shotgun (WGS) entry which is preliminary data.</text>
</comment>
<dbReference type="InterPro" id="IPR011991">
    <property type="entry name" value="ArsR-like_HTH"/>
</dbReference>
<dbReference type="InterPro" id="IPR036390">
    <property type="entry name" value="WH_DNA-bd_sf"/>
</dbReference>
<evidence type="ECO:0000313" key="5">
    <source>
        <dbReference type="EMBL" id="RDI48351.1"/>
    </source>
</evidence>
<dbReference type="PRINTS" id="PR00598">
    <property type="entry name" value="HTHMARR"/>
</dbReference>
<keyword evidence="6" id="KW-1185">Reference proteome</keyword>
<feature type="domain" description="HTH marR-type" evidence="4">
    <location>
        <begin position="3"/>
        <end position="133"/>
    </location>
</feature>
<organism evidence="5 6">
    <name type="scientific">Nocardia mexicana</name>
    <dbReference type="NCBI Taxonomy" id="279262"/>
    <lineage>
        <taxon>Bacteria</taxon>
        <taxon>Bacillati</taxon>
        <taxon>Actinomycetota</taxon>
        <taxon>Actinomycetes</taxon>
        <taxon>Mycobacteriales</taxon>
        <taxon>Nocardiaceae</taxon>
        <taxon>Nocardia</taxon>
    </lineage>
</organism>
<dbReference type="GO" id="GO:0003677">
    <property type="term" value="F:DNA binding"/>
    <property type="evidence" value="ECO:0007669"/>
    <property type="project" value="UniProtKB-KW"/>
</dbReference>
<dbReference type="PANTHER" id="PTHR42756:SF1">
    <property type="entry name" value="TRANSCRIPTIONAL REPRESSOR OF EMRAB OPERON"/>
    <property type="match status" value="1"/>
</dbReference>
<dbReference type="EMBL" id="QQAZ01000008">
    <property type="protein sequence ID" value="RDI48351.1"/>
    <property type="molecule type" value="Genomic_DNA"/>
</dbReference>
<dbReference type="InterPro" id="IPR036388">
    <property type="entry name" value="WH-like_DNA-bd_sf"/>
</dbReference>
<dbReference type="RefSeq" id="WP_068025586.1">
    <property type="nucleotide sequence ID" value="NZ_QQAZ01000008.1"/>
</dbReference>
<accession>A0A370GXN3</accession>